<dbReference type="InterPro" id="IPR007219">
    <property type="entry name" value="XnlR_reg_dom"/>
</dbReference>
<dbReference type="EMBL" id="QGMG01000080">
    <property type="protein sequence ID" value="TVY57659.1"/>
    <property type="molecule type" value="Genomic_DNA"/>
</dbReference>
<gene>
    <name evidence="4" type="primary">lepB_2</name>
    <name evidence="4" type="ORF">LCER1_G002384</name>
</gene>
<evidence type="ECO:0000256" key="1">
    <source>
        <dbReference type="ARBA" id="ARBA00004123"/>
    </source>
</evidence>
<dbReference type="AlphaFoldDB" id="A0A7D8YX48"/>
<protein>
    <submittedName>
        <fullName evidence="4">Putative transcription factor lepB</fullName>
    </submittedName>
</protein>
<dbReference type="GO" id="GO:0003677">
    <property type="term" value="F:DNA binding"/>
    <property type="evidence" value="ECO:0007669"/>
    <property type="project" value="InterPro"/>
</dbReference>
<dbReference type="GO" id="GO:0008270">
    <property type="term" value="F:zinc ion binding"/>
    <property type="evidence" value="ECO:0007669"/>
    <property type="project" value="InterPro"/>
</dbReference>
<dbReference type="PANTHER" id="PTHR31001:SF90">
    <property type="entry name" value="CENTROMERE DNA-BINDING PROTEIN COMPLEX CBF3 SUBUNIT B"/>
    <property type="match status" value="1"/>
</dbReference>
<organism evidence="4 5">
    <name type="scientific">Lachnellula cervina</name>
    <dbReference type="NCBI Taxonomy" id="1316786"/>
    <lineage>
        <taxon>Eukaryota</taxon>
        <taxon>Fungi</taxon>
        <taxon>Dikarya</taxon>
        <taxon>Ascomycota</taxon>
        <taxon>Pezizomycotina</taxon>
        <taxon>Leotiomycetes</taxon>
        <taxon>Helotiales</taxon>
        <taxon>Lachnaceae</taxon>
        <taxon>Lachnellula</taxon>
    </lineage>
</organism>
<keyword evidence="5" id="KW-1185">Reference proteome</keyword>
<sequence>MPFLSFTLSPVFAISMQRNRLHRLSNGLAFRISGMHEMLDDRSYIQHPPPSTHDDRPNEIIVTFPVYRVASLLCESYESNVDHLCRILHKPTVRSLITTFYIRINESEPILPSEAALLLSIFAIAAYFYSYFDGSEIVTTRQDAIHLSKTLSKGALDVLDYTRRNTSGTLEDVQATIIMSFVTWHLDGFSARGRLLSTAAMSIARELRLHRLDAAEESSAFERETSVTFLINREVKRRVFWHIASTDWLLSAISGPQEGMYFINPNHVNVKLPRDCTDSDIVLSQGNEPISGPQPTGMTFFLERLRLAHLCREMTDTVPLETSQLMQMPYDDIIALDGKLQAFILSLPFFFKLDPESRSKSIILEATYPKIPIERYCITTEVHTRRCKLHQRFLHRQSIDLRYAYSRRACLESARAVINVYGDLRRSDSLSTAPDLMGMAIHTTHLALVVMVMDLCFNKTEVDESEMKAEVKAALQMFEDSRNASPLLNRLLSSLSEVLRKHKVELPTTSTLEINNAAGSSNGVALDAFDNPSDEDAMQSMAATQRGLDGMQDAEFALDTPFDEFWQIALQGEPHPDSVSWDNLFSSLDSRPF</sequence>
<reference evidence="4 5" key="1">
    <citation type="submission" date="2018-05" db="EMBL/GenBank/DDBJ databases">
        <title>Whole genome sequencing for identification of molecular markers to develop diagnostic detection tools for the regulated plant pathogen Lachnellula willkommii.</title>
        <authorList>
            <person name="Giroux E."/>
            <person name="Bilodeau G."/>
        </authorList>
    </citation>
    <scope>NUCLEOTIDE SEQUENCE [LARGE SCALE GENOMIC DNA]</scope>
    <source>
        <strain evidence="4 5">CBS 625.97</strain>
    </source>
</reference>
<keyword evidence="2" id="KW-0539">Nucleus</keyword>
<proteinExistence type="predicted"/>
<comment type="caution">
    <text evidence="4">The sequence shown here is derived from an EMBL/GenBank/DDBJ whole genome shotgun (WGS) entry which is preliminary data.</text>
</comment>
<dbReference type="CDD" id="cd12148">
    <property type="entry name" value="fungal_TF_MHR"/>
    <property type="match status" value="1"/>
</dbReference>
<evidence type="ECO:0000313" key="5">
    <source>
        <dbReference type="Proteomes" id="UP000481288"/>
    </source>
</evidence>
<feature type="domain" description="Xylanolytic transcriptional activator regulatory" evidence="3">
    <location>
        <begin position="76"/>
        <end position="313"/>
    </location>
</feature>
<accession>A0A7D8YX48</accession>
<dbReference type="InterPro" id="IPR050613">
    <property type="entry name" value="Sec_Metabolite_Reg"/>
</dbReference>
<dbReference type="PANTHER" id="PTHR31001">
    <property type="entry name" value="UNCHARACTERIZED TRANSCRIPTIONAL REGULATORY PROTEIN"/>
    <property type="match status" value="1"/>
</dbReference>
<comment type="subcellular location">
    <subcellularLocation>
        <location evidence="1">Nucleus</location>
    </subcellularLocation>
</comment>
<evidence type="ECO:0000256" key="2">
    <source>
        <dbReference type="ARBA" id="ARBA00023242"/>
    </source>
</evidence>
<dbReference type="Pfam" id="PF04082">
    <property type="entry name" value="Fungal_trans"/>
    <property type="match status" value="1"/>
</dbReference>
<dbReference type="Proteomes" id="UP000481288">
    <property type="component" value="Unassembled WGS sequence"/>
</dbReference>
<dbReference type="OrthoDB" id="3014581at2759"/>
<dbReference type="GO" id="GO:0006351">
    <property type="term" value="P:DNA-templated transcription"/>
    <property type="evidence" value="ECO:0007669"/>
    <property type="project" value="InterPro"/>
</dbReference>
<dbReference type="GO" id="GO:0005634">
    <property type="term" value="C:nucleus"/>
    <property type="evidence" value="ECO:0007669"/>
    <property type="project" value="UniProtKB-SubCell"/>
</dbReference>
<name>A0A7D8YX48_9HELO</name>
<evidence type="ECO:0000313" key="4">
    <source>
        <dbReference type="EMBL" id="TVY57659.1"/>
    </source>
</evidence>
<evidence type="ECO:0000259" key="3">
    <source>
        <dbReference type="Pfam" id="PF04082"/>
    </source>
</evidence>